<gene>
    <name evidence="2" type="ORF">BN869_000008940_1</name>
</gene>
<feature type="region of interest" description="Disordered" evidence="1">
    <location>
        <begin position="78"/>
        <end position="145"/>
    </location>
</feature>
<accession>A0A0B7KBN1</accession>
<feature type="region of interest" description="Disordered" evidence="1">
    <location>
        <begin position="1"/>
        <end position="23"/>
    </location>
</feature>
<sequence>MPRRASNFDQEEQRGDGVYYASANNQNRASFSAVSPPNSSHAARLAQLSMAVHQPKGHEHNEHQRLIGDNGAYNRMIESGSVDEPPRQRQPHRSWFHAITGQRTVHKEDLPRREASEPDRVDRPGRRGEREDYRVAHREPRETSVVVPPDTEVEVTRDRNESRTSYYIQGSKGYVRVSAPMASNEAELFDAIADGRSAPRQERETLNQNQVSLLGRRCCGTAKETSFGSL</sequence>
<protein>
    <submittedName>
        <fullName evidence="2">Uncharacterized protein</fullName>
    </submittedName>
</protein>
<name>A0A0B7KBN1_BIOOC</name>
<proteinExistence type="predicted"/>
<reference evidence="2" key="1">
    <citation type="submission" date="2015-01" db="EMBL/GenBank/DDBJ databases">
        <authorList>
            <person name="Durling Mikael"/>
        </authorList>
    </citation>
    <scope>NUCLEOTIDE SEQUENCE</scope>
</reference>
<dbReference type="AlphaFoldDB" id="A0A0B7KBN1"/>
<feature type="compositionally biased region" description="Basic and acidic residues" evidence="1">
    <location>
        <begin position="105"/>
        <end position="142"/>
    </location>
</feature>
<evidence type="ECO:0000256" key="1">
    <source>
        <dbReference type="SAM" id="MobiDB-lite"/>
    </source>
</evidence>
<dbReference type="EMBL" id="CDPU01000031">
    <property type="protein sequence ID" value="CEO52882.1"/>
    <property type="molecule type" value="Genomic_DNA"/>
</dbReference>
<organism evidence="2">
    <name type="scientific">Bionectria ochroleuca</name>
    <name type="common">Gliocladium roseum</name>
    <dbReference type="NCBI Taxonomy" id="29856"/>
    <lineage>
        <taxon>Eukaryota</taxon>
        <taxon>Fungi</taxon>
        <taxon>Dikarya</taxon>
        <taxon>Ascomycota</taxon>
        <taxon>Pezizomycotina</taxon>
        <taxon>Sordariomycetes</taxon>
        <taxon>Hypocreomycetidae</taxon>
        <taxon>Hypocreales</taxon>
        <taxon>Bionectriaceae</taxon>
        <taxon>Clonostachys</taxon>
    </lineage>
</organism>
<evidence type="ECO:0000313" key="2">
    <source>
        <dbReference type="EMBL" id="CEO52882.1"/>
    </source>
</evidence>